<evidence type="ECO:0000313" key="1">
    <source>
        <dbReference type="EMBL" id="ASN80263.1"/>
    </source>
</evidence>
<dbReference type="GO" id="GO:0016874">
    <property type="term" value="F:ligase activity"/>
    <property type="evidence" value="ECO:0007669"/>
    <property type="project" value="UniProtKB-KW"/>
</dbReference>
<dbReference type="SUPFAM" id="SSF55144">
    <property type="entry name" value="LigT-like"/>
    <property type="match status" value="1"/>
</dbReference>
<keyword evidence="1" id="KW-0436">Ligase</keyword>
<protein>
    <submittedName>
        <fullName evidence="1">2'-5' RNA ligase</fullName>
    </submittedName>
</protein>
<dbReference type="RefSeq" id="WP_043776937.1">
    <property type="nucleotide sequence ID" value="NZ_CP021081.1"/>
</dbReference>
<accession>A0A221SUG8</accession>
<dbReference type="KEGG" id="dfc:DFI_03845"/>
<dbReference type="InterPro" id="IPR050580">
    <property type="entry name" value="2H_phosphoesterase_YjcG-like"/>
</dbReference>
<dbReference type="InterPro" id="IPR009097">
    <property type="entry name" value="Cyclic_Pdiesterase"/>
</dbReference>
<dbReference type="PANTHER" id="PTHR40037">
    <property type="entry name" value="PHOSPHOESTERASE YJCG-RELATED"/>
    <property type="match status" value="1"/>
</dbReference>
<dbReference type="Pfam" id="PF13563">
    <property type="entry name" value="2_5_RNA_ligase2"/>
    <property type="match status" value="1"/>
</dbReference>
<organism evidence="1 2">
    <name type="scientific">Deinococcus ficus</name>
    <dbReference type="NCBI Taxonomy" id="317577"/>
    <lineage>
        <taxon>Bacteria</taxon>
        <taxon>Thermotogati</taxon>
        <taxon>Deinococcota</taxon>
        <taxon>Deinococci</taxon>
        <taxon>Deinococcales</taxon>
        <taxon>Deinococcaceae</taxon>
        <taxon>Deinococcus</taxon>
    </lineage>
</organism>
<dbReference type="STRING" id="317577.GCA_000419625_00371"/>
<dbReference type="EMBL" id="CP021081">
    <property type="protein sequence ID" value="ASN80263.1"/>
    <property type="molecule type" value="Genomic_DNA"/>
</dbReference>
<name>A0A221SUG8_9DEIO</name>
<proteinExistence type="predicted"/>
<dbReference type="Proteomes" id="UP000259030">
    <property type="component" value="Chromosome"/>
</dbReference>
<dbReference type="PANTHER" id="PTHR40037:SF1">
    <property type="entry name" value="PHOSPHOESTERASE SAOUHSC_00951-RELATED"/>
    <property type="match status" value="1"/>
</dbReference>
<keyword evidence="2" id="KW-1185">Reference proteome</keyword>
<dbReference type="Gene3D" id="3.90.1140.10">
    <property type="entry name" value="Cyclic phosphodiesterase"/>
    <property type="match status" value="1"/>
</dbReference>
<gene>
    <name evidence="1" type="ORF">DFI_03845</name>
</gene>
<evidence type="ECO:0000313" key="2">
    <source>
        <dbReference type="Proteomes" id="UP000259030"/>
    </source>
</evidence>
<dbReference type="AlphaFoldDB" id="A0A221SUG8"/>
<sequence>MSGFLPTVGEKPPPLHSLVAWPPEALDTWMRRTQARLGVSGFGLPHLNIRAPFQTSLSAAELTAAFRDVLRDQTEFEVQIKGWKRLPNVLFLQCGAGGILRALHERALEVGPSSRAPYDGPDFVPHLTLALGVLPCAEDELWAAVQDLRPPVSSFTVQALSLTREERGEVQELHTFPLLPVGAPREPEFLPAGAEPS</sequence>
<reference evidence="1 2" key="1">
    <citation type="submission" date="2017-05" db="EMBL/GenBank/DDBJ databases">
        <title>The complete genome sequence of Deinococcus ficus isolated from the rhizosphere of the Ficus religiosa L. in Taiwan.</title>
        <authorList>
            <person name="Wu K.-M."/>
            <person name="Liao T.-L."/>
            <person name="Liu Y.-M."/>
            <person name="Young C.-C."/>
            <person name="Tsai S.-F."/>
        </authorList>
    </citation>
    <scope>NUCLEOTIDE SEQUENCE [LARGE SCALE GENOMIC DNA]</scope>
    <source>
        <strain evidence="1 2">CC-FR2-10</strain>
    </source>
</reference>